<dbReference type="AlphaFoldDB" id="A0A0C2WPQ3"/>
<reference evidence="2 3" key="1">
    <citation type="submission" date="2014-04" db="EMBL/GenBank/DDBJ databases">
        <title>Evolutionary Origins and Diversification of the Mycorrhizal Mutualists.</title>
        <authorList>
            <consortium name="DOE Joint Genome Institute"/>
            <consortium name="Mycorrhizal Genomics Consortium"/>
            <person name="Kohler A."/>
            <person name="Kuo A."/>
            <person name="Nagy L.G."/>
            <person name="Floudas D."/>
            <person name="Copeland A."/>
            <person name="Barry K.W."/>
            <person name="Cichocki N."/>
            <person name="Veneault-Fourrey C."/>
            <person name="LaButti K."/>
            <person name="Lindquist E.A."/>
            <person name="Lipzen A."/>
            <person name="Lundell T."/>
            <person name="Morin E."/>
            <person name="Murat C."/>
            <person name="Riley R."/>
            <person name="Ohm R."/>
            <person name="Sun H."/>
            <person name="Tunlid A."/>
            <person name="Henrissat B."/>
            <person name="Grigoriev I.V."/>
            <person name="Hibbett D.S."/>
            <person name="Martin F."/>
        </authorList>
    </citation>
    <scope>NUCLEOTIDE SEQUENCE [LARGE SCALE GENOMIC DNA]</scope>
    <source>
        <strain evidence="2 3">Koide BX008</strain>
    </source>
</reference>
<dbReference type="EMBL" id="KN818343">
    <property type="protein sequence ID" value="KIL58238.1"/>
    <property type="molecule type" value="Genomic_DNA"/>
</dbReference>
<dbReference type="HOGENOM" id="CLU_1651709_0_0_1"/>
<dbReference type="OrthoDB" id="3107052at2759"/>
<accession>A0A0C2WPQ3</accession>
<dbReference type="Gene3D" id="3.40.970.10">
    <property type="entry name" value="Ribonuclease H1, N-terminal domain"/>
    <property type="match status" value="1"/>
</dbReference>
<dbReference type="Proteomes" id="UP000054549">
    <property type="component" value="Unassembled WGS sequence"/>
</dbReference>
<protein>
    <submittedName>
        <fullName evidence="2">Uncharacterized protein</fullName>
    </submittedName>
</protein>
<feature type="region of interest" description="Disordered" evidence="1">
    <location>
        <begin position="42"/>
        <end position="64"/>
    </location>
</feature>
<organism evidence="2 3">
    <name type="scientific">Amanita muscaria (strain Koide BX008)</name>
    <dbReference type="NCBI Taxonomy" id="946122"/>
    <lineage>
        <taxon>Eukaryota</taxon>
        <taxon>Fungi</taxon>
        <taxon>Dikarya</taxon>
        <taxon>Basidiomycota</taxon>
        <taxon>Agaricomycotina</taxon>
        <taxon>Agaricomycetes</taxon>
        <taxon>Agaricomycetidae</taxon>
        <taxon>Agaricales</taxon>
        <taxon>Pluteineae</taxon>
        <taxon>Amanitaceae</taxon>
        <taxon>Amanita</taxon>
    </lineage>
</organism>
<sequence length="160" mass="17643">MVLTNNRSSDARVITLLERILEAIEALNNSIQESTRFMNSQPSPIASSFVPSGPPPSLASSARSTGVPSVSYSSVSLSGALEGVSLHDKNKYHKRNIPCSQRWYCVIRGRRVGPIQGWENVEDLTDGLNEAKYQRCVTEAEAHEVYQRALSKLGNVRILN</sequence>
<dbReference type="InterPro" id="IPR009027">
    <property type="entry name" value="Ribosomal_bL9/RNase_H1_N"/>
</dbReference>
<dbReference type="SUPFAM" id="SSF55658">
    <property type="entry name" value="L9 N-domain-like"/>
    <property type="match status" value="1"/>
</dbReference>
<gene>
    <name evidence="2" type="ORF">M378DRAFT_181347</name>
</gene>
<evidence type="ECO:0000313" key="2">
    <source>
        <dbReference type="EMBL" id="KIL58238.1"/>
    </source>
</evidence>
<dbReference type="InParanoid" id="A0A0C2WPQ3"/>
<evidence type="ECO:0000313" key="3">
    <source>
        <dbReference type="Proteomes" id="UP000054549"/>
    </source>
</evidence>
<keyword evidence="3" id="KW-1185">Reference proteome</keyword>
<evidence type="ECO:0000256" key="1">
    <source>
        <dbReference type="SAM" id="MobiDB-lite"/>
    </source>
</evidence>
<name>A0A0C2WPQ3_AMAMK</name>
<proteinExistence type="predicted"/>
<dbReference type="InterPro" id="IPR037056">
    <property type="entry name" value="RNase_H1_N_sf"/>
</dbReference>